<dbReference type="PANTHER" id="PTHR10927:SF2">
    <property type="entry name" value="RESTRICTION OF TELOMERE CAPPING PROTEIN 3"/>
    <property type="match status" value="1"/>
</dbReference>
<dbReference type="InterPro" id="IPR019783">
    <property type="entry name" value="SDO1/SBDS_N"/>
</dbReference>
<dbReference type="InterPro" id="IPR039100">
    <property type="entry name" value="Sdo1/SBDS-like"/>
</dbReference>
<feature type="region of interest" description="Disordered" evidence="1">
    <location>
        <begin position="88"/>
        <end position="114"/>
    </location>
</feature>
<dbReference type="SUPFAM" id="SSF89895">
    <property type="entry name" value="FYSH domain"/>
    <property type="match status" value="1"/>
</dbReference>
<dbReference type="AlphaFoldDB" id="A0A6A5SYG1"/>
<evidence type="ECO:0000313" key="3">
    <source>
        <dbReference type="EMBL" id="KAF1943576.1"/>
    </source>
</evidence>
<sequence>MARGNAAQTQVFYKGSSGDQFTIFIESEEALKKWKADSSTPLSDVVAGWKIMVTEHGKQGILNTASNSQLENEFGTKKEDDIIPKILREGEVQSHENPERTGTTNDSMGSRAAH</sequence>
<dbReference type="Pfam" id="PF01172">
    <property type="entry name" value="SBDS_N"/>
    <property type="match status" value="1"/>
</dbReference>
<keyword evidence="4" id="KW-1185">Reference proteome</keyword>
<gene>
    <name evidence="3" type="ORF">EJ02DRAFT_453274</name>
</gene>
<evidence type="ECO:0000313" key="4">
    <source>
        <dbReference type="Proteomes" id="UP000800038"/>
    </source>
</evidence>
<dbReference type="Proteomes" id="UP000800038">
    <property type="component" value="Unassembled WGS sequence"/>
</dbReference>
<accession>A0A6A5SYG1</accession>
<feature type="compositionally biased region" description="Basic and acidic residues" evidence="1">
    <location>
        <begin position="88"/>
        <end position="99"/>
    </location>
</feature>
<evidence type="ECO:0000259" key="2">
    <source>
        <dbReference type="Pfam" id="PF01172"/>
    </source>
</evidence>
<name>A0A6A5SYG1_9PLEO</name>
<proteinExistence type="predicted"/>
<dbReference type="Gene3D" id="3.30.1250.10">
    <property type="entry name" value="Ribosome maturation protein SBDS, N-terminal domain"/>
    <property type="match status" value="1"/>
</dbReference>
<dbReference type="OrthoDB" id="2567806at2759"/>
<dbReference type="PANTHER" id="PTHR10927">
    <property type="entry name" value="RIBOSOME MATURATION PROTEIN SBDS"/>
    <property type="match status" value="1"/>
</dbReference>
<dbReference type="InterPro" id="IPR036786">
    <property type="entry name" value="Ribosome_mat_SBDS_N_sf"/>
</dbReference>
<feature type="domain" description="Ribosome maturation protein SDO1/SBDS N-terminal" evidence="2">
    <location>
        <begin position="8"/>
        <end position="100"/>
    </location>
</feature>
<evidence type="ECO:0000256" key="1">
    <source>
        <dbReference type="SAM" id="MobiDB-lite"/>
    </source>
</evidence>
<protein>
    <submittedName>
        <fullName evidence="3">DUF1960-domain-containing protein</fullName>
    </submittedName>
</protein>
<dbReference type="EMBL" id="ML976024">
    <property type="protein sequence ID" value="KAF1943576.1"/>
    <property type="molecule type" value="Genomic_DNA"/>
</dbReference>
<reference evidence="3" key="1">
    <citation type="journal article" date="2020" name="Stud. Mycol.">
        <title>101 Dothideomycetes genomes: a test case for predicting lifestyles and emergence of pathogens.</title>
        <authorList>
            <person name="Haridas S."/>
            <person name="Albert R."/>
            <person name="Binder M."/>
            <person name="Bloem J."/>
            <person name="Labutti K."/>
            <person name="Salamov A."/>
            <person name="Andreopoulos B."/>
            <person name="Baker S."/>
            <person name="Barry K."/>
            <person name="Bills G."/>
            <person name="Bluhm B."/>
            <person name="Cannon C."/>
            <person name="Castanera R."/>
            <person name="Culley D."/>
            <person name="Daum C."/>
            <person name="Ezra D."/>
            <person name="Gonzalez J."/>
            <person name="Henrissat B."/>
            <person name="Kuo A."/>
            <person name="Liang C."/>
            <person name="Lipzen A."/>
            <person name="Lutzoni F."/>
            <person name="Magnuson J."/>
            <person name="Mondo S."/>
            <person name="Nolan M."/>
            <person name="Ohm R."/>
            <person name="Pangilinan J."/>
            <person name="Park H.-J."/>
            <person name="Ramirez L."/>
            <person name="Alfaro M."/>
            <person name="Sun H."/>
            <person name="Tritt A."/>
            <person name="Yoshinaga Y."/>
            <person name="Zwiers L.-H."/>
            <person name="Turgeon B."/>
            <person name="Goodwin S."/>
            <person name="Spatafora J."/>
            <person name="Crous P."/>
            <person name="Grigoriev I."/>
        </authorList>
    </citation>
    <scope>NUCLEOTIDE SEQUENCE</scope>
    <source>
        <strain evidence="3">CBS 161.51</strain>
    </source>
</reference>
<organism evidence="3 4">
    <name type="scientific">Clathrospora elynae</name>
    <dbReference type="NCBI Taxonomy" id="706981"/>
    <lineage>
        <taxon>Eukaryota</taxon>
        <taxon>Fungi</taxon>
        <taxon>Dikarya</taxon>
        <taxon>Ascomycota</taxon>
        <taxon>Pezizomycotina</taxon>
        <taxon>Dothideomycetes</taxon>
        <taxon>Pleosporomycetidae</taxon>
        <taxon>Pleosporales</taxon>
        <taxon>Diademaceae</taxon>
        <taxon>Clathrospora</taxon>
    </lineage>
</organism>